<organism evidence="2 3">
    <name type="scientific">Streptomyces bohaiensis</name>
    <dbReference type="NCBI Taxonomy" id="1431344"/>
    <lineage>
        <taxon>Bacteria</taxon>
        <taxon>Bacillati</taxon>
        <taxon>Actinomycetota</taxon>
        <taxon>Actinomycetes</taxon>
        <taxon>Kitasatosporales</taxon>
        <taxon>Streptomycetaceae</taxon>
        <taxon>Streptomyces</taxon>
    </lineage>
</organism>
<proteinExistence type="predicted"/>
<dbReference type="Proteomes" id="UP000727056">
    <property type="component" value="Unassembled WGS sequence"/>
</dbReference>
<dbReference type="RefSeq" id="WP_168090249.1">
    <property type="nucleotide sequence ID" value="NZ_BHZH01000505.1"/>
</dbReference>
<gene>
    <name evidence="2" type="ORF">HCN52_22360</name>
</gene>
<evidence type="ECO:0000313" key="2">
    <source>
        <dbReference type="EMBL" id="NJQ17601.1"/>
    </source>
</evidence>
<sequence>MTTGDAGKPTGDAGKPTADATRSARQGDAGPAARALRHVAARASGPPVDTAWRVTLNFHPDRSNAGTGILDSMAGSGIYSSQFVTGTGNGGLTARPGGDRWRWESRMFGGAYDEAPAAERPVYGGLNFRHRPFGAAPRFGSAHLRLRAETLGRSTFCYPDSCFSPDAVGVAARLGLVDRAVADGRDVLDDYVEAQVHGPVLLSHDVEALVLDPSHRGTSVEAAARRLPCPLEWHPGFRVSVATLRQHPYYRGERYVDLAESIAVDGWLDPDIVGRAVAAGRHDPAAVKRVWHYVARFGAAHGSSAVPAAPER</sequence>
<dbReference type="InterPro" id="IPR022074">
    <property type="entry name" value="DUF3626"/>
</dbReference>
<accession>A0ABX1CEX0</accession>
<evidence type="ECO:0000256" key="1">
    <source>
        <dbReference type="SAM" id="MobiDB-lite"/>
    </source>
</evidence>
<keyword evidence="3" id="KW-1185">Reference proteome</keyword>
<reference evidence="2 3" key="1">
    <citation type="submission" date="2020-03" db="EMBL/GenBank/DDBJ databases">
        <title>Draft genome of Streptomyces sp. ventii, isolated from the Axial Seamount in the Pacific Ocean, and resequencing of the two type strains Streptomyces lonarensis strain NCL 716 and Streptomyces bohaiensis strain 11A07.</title>
        <authorList>
            <person name="Loughran R.M."/>
            <person name="Pfannmuller K.M."/>
            <person name="Wasson B.J."/>
            <person name="Deadmond M.C."/>
            <person name="Paddock B.E."/>
            <person name="Koyack M.J."/>
            <person name="Gallegos D.A."/>
            <person name="Mitchell E.A."/>
            <person name="Ushijima B."/>
            <person name="Saw J.H."/>
            <person name="Mcphail K.L."/>
            <person name="Videau P."/>
        </authorList>
    </citation>
    <scope>NUCLEOTIDE SEQUENCE [LARGE SCALE GENOMIC DNA]</scope>
    <source>
        <strain evidence="2 3">11A07</strain>
    </source>
</reference>
<dbReference type="Pfam" id="PF12294">
    <property type="entry name" value="DUF3626"/>
    <property type="match status" value="2"/>
</dbReference>
<dbReference type="EMBL" id="JAAVJC010000350">
    <property type="protein sequence ID" value="NJQ17601.1"/>
    <property type="molecule type" value="Genomic_DNA"/>
</dbReference>
<name>A0ABX1CEX0_9ACTN</name>
<feature type="region of interest" description="Disordered" evidence="1">
    <location>
        <begin position="1"/>
        <end position="44"/>
    </location>
</feature>
<protein>
    <submittedName>
        <fullName evidence="2">DUF3626 domain-containing protein</fullName>
    </submittedName>
</protein>
<comment type="caution">
    <text evidence="2">The sequence shown here is derived from an EMBL/GenBank/DDBJ whole genome shotgun (WGS) entry which is preliminary data.</text>
</comment>
<evidence type="ECO:0000313" key="3">
    <source>
        <dbReference type="Proteomes" id="UP000727056"/>
    </source>
</evidence>